<dbReference type="AlphaFoldDB" id="A0A4R2ISN6"/>
<evidence type="ECO:0000313" key="4">
    <source>
        <dbReference type="EMBL" id="TCO48511.1"/>
    </source>
</evidence>
<dbReference type="InterPro" id="IPR041664">
    <property type="entry name" value="AAA_16"/>
</dbReference>
<dbReference type="PROSITE" id="PS50043">
    <property type="entry name" value="HTH_LUXR_2"/>
    <property type="match status" value="1"/>
</dbReference>
<dbReference type="Pfam" id="PF00196">
    <property type="entry name" value="GerE"/>
    <property type="match status" value="1"/>
</dbReference>
<dbReference type="Gene3D" id="1.10.10.10">
    <property type="entry name" value="Winged helix-like DNA-binding domain superfamily/Winged helix DNA-binding domain"/>
    <property type="match status" value="1"/>
</dbReference>
<dbReference type="InterPro" id="IPR000792">
    <property type="entry name" value="Tscrpt_reg_LuxR_C"/>
</dbReference>
<dbReference type="SUPFAM" id="SSF46894">
    <property type="entry name" value="C-terminal effector domain of the bipartite response regulators"/>
    <property type="match status" value="1"/>
</dbReference>
<organism evidence="4 5">
    <name type="scientific">Kribbella antiqua</name>
    <dbReference type="NCBI Taxonomy" id="2512217"/>
    <lineage>
        <taxon>Bacteria</taxon>
        <taxon>Bacillati</taxon>
        <taxon>Actinomycetota</taxon>
        <taxon>Actinomycetes</taxon>
        <taxon>Propionibacteriales</taxon>
        <taxon>Kribbellaceae</taxon>
        <taxon>Kribbella</taxon>
    </lineage>
</organism>
<dbReference type="SMART" id="SM00421">
    <property type="entry name" value="HTH_LUXR"/>
    <property type="match status" value="1"/>
</dbReference>
<keyword evidence="1" id="KW-0547">Nucleotide-binding</keyword>
<dbReference type="Gene3D" id="3.40.50.300">
    <property type="entry name" value="P-loop containing nucleotide triphosphate hydrolases"/>
    <property type="match status" value="1"/>
</dbReference>
<dbReference type="Pfam" id="PF13191">
    <property type="entry name" value="AAA_16"/>
    <property type="match status" value="1"/>
</dbReference>
<protein>
    <submittedName>
        <fullName evidence="4">Putative ATPase</fullName>
    </submittedName>
</protein>
<dbReference type="RefSeq" id="WP_241995920.1">
    <property type="nucleotide sequence ID" value="NZ_SLWR01000004.1"/>
</dbReference>
<reference evidence="4 5" key="1">
    <citation type="journal article" date="2015" name="Stand. Genomic Sci.">
        <title>Genomic Encyclopedia of Bacterial and Archaeal Type Strains, Phase III: the genomes of soil and plant-associated and newly described type strains.</title>
        <authorList>
            <person name="Whitman W.B."/>
            <person name="Woyke T."/>
            <person name="Klenk H.P."/>
            <person name="Zhou Y."/>
            <person name="Lilburn T.G."/>
            <person name="Beck B.J."/>
            <person name="De Vos P."/>
            <person name="Vandamme P."/>
            <person name="Eisen J.A."/>
            <person name="Garrity G."/>
            <person name="Hugenholtz P."/>
            <person name="Kyrpides N.C."/>
        </authorList>
    </citation>
    <scope>NUCLEOTIDE SEQUENCE [LARGE SCALE GENOMIC DNA]</scope>
    <source>
        <strain evidence="4 5">VKM Ac-2541</strain>
    </source>
</reference>
<dbReference type="GO" id="GO:0005524">
    <property type="term" value="F:ATP binding"/>
    <property type="evidence" value="ECO:0007669"/>
    <property type="project" value="UniProtKB-KW"/>
</dbReference>
<sequence>MAMVGRRGEVLALRGWLDEARAGRGRLVLCTGEAGIGKTRLAQEVAGLALAQGAAVAWGRCAETEGAPAYWPWRQVLRTLDLDADQVLSGDDRFKLFEEVTDAVRRAAGDRGLVVIIDDIHRGDEPSVLVLRHLAQQLPDLPVLLLATARDSAELGELSIAERLDLHTLDLAEVAEQLSPATTDTGLATTVYEITGGNPLFVRELARAIADGSWRPDRPPRSVLEIVAARLNQVTDDCRRLVQAAAIVGRDFRLPVVAATLQQSPDECLPLLDEAITRGFVERVDTGFRFVHALARDAVETSLSTTDRIALHRAVAAALEELDEHPAAIASHHAVLAQYSDGTTARMWLLRAAEDAVRRLAYEEGVRLYREALTTRPLAESERCEILIALGKAAYLAGDLQACCTAAGDAAAAAQTPEQAAEAALVLEAVPDPAINATASRLCEEAVAQSIDAGLRARLLALRSHLAFYDGEQGRLDALSSEALTLARKCKDDRALIDALRARQEACPGPAGRTERLELAAEMLELAKRTDNPRAEMWGEIWRIDALIESGRLSAAAEELPRLRTAVDRLGGPVAAWHHDRIAACVAQARGRYADAAALARRGFDRMRSVEPAPATGAYFALQIALAGHVGVSEEMATFATQSFEPPPRFVTMALLSRAHLLLCANSPERAETSYRQAGPIDSWSLPAFFVLPGYVYATLACCGLGRYDDLVVLLDRLQEFRGEHAVGNGVAYMGPVELAIGRAGAALGRLDAAVNDLTTAVEQASTAGAAGFVAESQYHLALTLFTRDRAGDRAQARQVALQSAQLIASLGMTAYAERIDVLLGRLNGDTEHGLSVRELEVAGLVAEGLTNRQIAARLVISERTAQNHVQHILTKLGFATRSQIAAWSTRR</sequence>
<dbReference type="EMBL" id="SLWR01000004">
    <property type="protein sequence ID" value="TCO48511.1"/>
    <property type="molecule type" value="Genomic_DNA"/>
</dbReference>
<dbReference type="SMART" id="SM00382">
    <property type="entry name" value="AAA"/>
    <property type="match status" value="1"/>
</dbReference>
<dbReference type="GO" id="GO:0004016">
    <property type="term" value="F:adenylate cyclase activity"/>
    <property type="evidence" value="ECO:0007669"/>
    <property type="project" value="TreeGrafter"/>
</dbReference>
<dbReference type="GO" id="GO:0003677">
    <property type="term" value="F:DNA binding"/>
    <property type="evidence" value="ECO:0007669"/>
    <property type="project" value="InterPro"/>
</dbReference>
<dbReference type="PANTHER" id="PTHR16305:SF35">
    <property type="entry name" value="TRANSCRIPTIONAL ACTIVATOR DOMAIN"/>
    <property type="match status" value="1"/>
</dbReference>
<dbReference type="SUPFAM" id="SSF52540">
    <property type="entry name" value="P-loop containing nucleoside triphosphate hydrolases"/>
    <property type="match status" value="1"/>
</dbReference>
<feature type="domain" description="HTH luxR-type" evidence="3">
    <location>
        <begin position="828"/>
        <end position="892"/>
    </location>
</feature>
<dbReference type="GO" id="GO:0006355">
    <property type="term" value="P:regulation of DNA-templated transcription"/>
    <property type="evidence" value="ECO:0007669"/>
    <property type="project" value="InterPro"/>
</dbReference>
<dbReference type="InterPro" id="IPR027417">
    <property type="entry name" value="P-loop_NTPase"/>
</dbReference>
<evidence type="ECO:0000259" key="3">
    <source>
        <dbReference type="PROSITE" id="PS50043"/>
    </source>
</evidence>
<name>A0A4R2ISN6_9ACTN</name>
<evidence type="ECO:0000256" key="1">
    <source>
        <dbReference type="ARBA" id="ARBA00022741"/>
    </source>
</evidence>
<keyword evidence="2" id="KW-0067">ATP-binding</keyword>
<dbReference type="GO" id="GO:0005737">
    <property type="term" value="C:cytoplasm"/>
    <property type="evidence" value="ECO:0007669"/>
    <property type="project" value="TreeGrafter"/>
</dbReference>
<evidence type="ECO:0000256" key="2">
    <source>
        <dbReference type="ARBA" id="ARBA00022840"/>
    </source>
</evidence>
<dbReference type="CDD" id="cd06170">
    <property type="entry name" value="LuxR_C_like"/>
    <property type="match status" value="1"/>
</dbReference>
<dbReference type="InterPro" id="IPR003593">
    <property type="entry name" value="AAA+_ATPase"/>
</dbReference>
<comment type="caution">
    <text evidence="4">The sequence shown here is derived from an EMBL/GenBank/DDBJ whole genome shotgun (WGS) entry which is preliminary data.</text>
</comment>
<dbReference type="PRINTS" id="PR00038">
    <property type="entry name" value="HTHLUXR"/>
</dbReference>
<evidence type="ECO:0000313" key="5">
    <source>
        <dbReference type="Proteomes" id="UP000295573"/>
    </source>
</evidence>
<proteinExistence type="predicted"/>
<dbReference type="InterPro" id="IPR016032">
    <property type="entry name" value="Sig_transdc_resp-reg_C-effctor"/>
</dbReference>
<accession>A0A4R2ISN6</accession>
<dbReference type="PANTHER" id="PTHR16305">
    <property type="entry name" value="TESTICULAR SOLUBLE ADENYLYL CYCLASE"/>
    <property type="match status" value="1"/>
</dbReference>
<dbReference type="Proteomes" id="UP000295573">
    <property type="component" value="Unassembled WGS sequence"/>
</dbReference>
<dbReference type="InterPro" id="IPR036388">
    <property type="entry name" value="WH-like_DNA-bd_sf"/>
</dbReference>
<gene>
    <name evidence="4" type="ORF">EV646_104333</name>
</gene>
<keyword evidence="5" id="KW-1185">Reference proteome</keyword>